<evidence type="ECO:0000259" key="7">
    <source>
        <dbReference type="Pfam" id="PF07195"/>
    </source>
</evidence>
<dbReference type="Pfam" id="PF07195">
    <property type="entry name" value="FliD_C"/>
    <property type="match status" value="1"/>
</dbReference>
<comment type="similarity">
    <text evidence="1 5">Belongs to the FliD family.</text>
</comment>
<keyword evidence="9" id="KW-1185">Reference proteome</keyword>
<dbReference type="EMBL" id="JBHUGI010000004">
    <property type="protein sequence ID" value="MFD1926880.1"/>
    <property type="molecule type" value="Genomic_DNA"/>
</dbReference>
<dbReference type="InterPro" id="IPR003481">
    <property type="entry name" value="FliD_N"/>
</dbReference>
<keyword evidence="8" id="KW-0282">Flagellum</keyword>
<sequence length="589" mass="64937">MRISGLASGFDTEKMVNDLMNAHRIPMDKITQKKQYLEWQLDDYRSTNRQLFDFSKKTFDTMILSTSFSAKTVNVSSPNDVAIRNMGSTSDFSGTIKTTQLAENATLQGGRSIKFVEHEIGEPKAKVMQSVNTKLSQLGITGTEIIINAPDKNGNMPEDGVKIKFDPEKDSLSSVLSKINELTGVSAFYDSHTGKIAMTAKNSGAGNIEVTGDLGESLGLSTFTFKGETSKTSTLRSLDVEATEIQLKKPDGTVETLTFKPEDTLDDVLKKLNEKAGGIAFGISDTGKITRLPGNDETKNFAITGNLGSALGLGSTSTAGQNAKFNLNGLETERSSNTFQINGFEFTLKQVTPPGATPVNFSSAPDTNKIFDTVVKYVDEYNKLIEDLNKQIREPKYRDFQPLSAEQKKDMKENEIEQWEEKAKSGTLRNDSTISNMLTQMRSALMGSVGDELLSSLGITTTKDYTTNGKLVIDEKILKKAISDDPNKVHQMFSKDGDTVEEQGFARKLRTIIDKTQTSIGARAGKIGSVNDTFSLGRSLKEMDSQIARFEERLKMTENRYWKQFTAMETAINRANSQSMTLMNAFNNN</sequence>
<comment type="function">
    <text evidence="5">Required for morphogenesis and for the elongation of the flagellar filament by facilitating polymerization of the flagellin monomers at the tip of growing filament. Forms a capping structure, which prevents flagellin subunits (transported through the central channel of the flagellum) from leaking out without polymerization at the distal end.</text>
</comment>
<organism evidence="8 9">
    <name type="scientific">Sporosarcina siberiensis</name>
    <dbReference type="NCBI Taxonomy" id="1365606"/>
    <lineage>
        <taxon>Bacteria</taxon>
        <taxon>Bacillati</taxon>
        <taxon>Bacillota</taxon>
        <taxon>Bacilli</taxon>
        <taxon>Bacillales</taxon>
        <taxon>Caryophanaceae</taxon>
        <taxon>Sporosarcina</taxon>
    </lineage>
</organism>
<comment type="subunit">
    <text evidence="2 5">Homopentamer.</text>
</comment>
<evidence type="ECO:0000256" key="1">
    <source>
        <dbReference type="ARBA" id="ARBA00009764"/>
    </source>
</evidence>
<feature type="domain" description="Flagellar hook-associated protein 2 C-terminal" evidence="7">
    <location>
        <begin position="320"/>
        <end position="576"/>
    </location>
</feature>
<keyword evidence="3" id="KW-0175">Coiled coil</keyword>
<dbReference type="PANTHER" id="PTHR30288">
    <property type="entry name" value="FLAGELLAR CAP/ASSEMBLY PROTEIN FLID"/>
    <property type="match status" value="1"/>
</dbReference>
<evidence type="ECO:0000256" key="5">
    <source>
        <dbReference type="RuleBase" id="RU362066"/>
    </source>
</evidence>
<accession>A0ABW4SD72</accession>
<evidence type="ECO:0000256" key="2">
    <source>
        <dbReference type="ARBA" id="ARBA00011255"/>
    </source>
</evidence>
<evidence type="ECO:0000313" key="8">
    <source>
        <dbReference type="EMBL" id="MFD1926880.1"/>
    </source>
</evidence>
<feature type="domain" description="Flagellar hook-associated protein 2 N-terminal" evidence="6">
    <location>
        <begin position="8"/>
        <end position="104"/>
    </location>
</feature>
<gene>
    <name evidence="8" type="primary">fliD</name>
    <name evidence="8" type="ORF">ACFSFY_02165</name>
</gene>
<dbReference type="Proteomes" id="UP001597218">
    <property type="component" value="Unassembled WGS sequence"/>
</dbReference>
<comment type="subcellular location">
    <subcellularLocation>
        <location evidence="5">Secreted</location>
    </subcellularLocation>
    <subcellularLocation>
        <location evidence="5">Bacterial flagellum</location>
    </subcellularLocation>
</comment>
<evidence type="ECO:0000256" key="4">
    <source>
        <dbReference type="ARBA" id="ARBA00023143"/>
    </source>
</evidence>
<keyword evidence="8" id="KW-0969">Cilium</keyword>
<keyword evidence="8" id="KW-0966">Cell projection</keyword>
<evidence type="ECO:0000256" key="3">
    <source>
        <dbReference type="ARBA" id="ARBA00023054"/>
    </source>
</evidence>
<dbReference type="Pfam" id="PF02465">
    <property type="entry name" value="FliD_N"/>
    <property type="match status" value="1"/>
</dbReference>
<protein>
    <recommendedName>
        <fullName evidence="5">Flagellar hook-associated protein 2</fullName>
        <shortName evidence="5">HAP2</shortName>
    </recommendedName>
    <alternativeName>
        <fullName evidence="5">Flagellar cap protein</fullName>
    </alternativeName>
</protein>
<proteinExistence type="inferred from homology"/>
<reference evidence="9" key="1">
    <citation type="journal article" date="2019" name="Int. J. Syst. Evol. Microbiol.">
        <title>The Global Catalogue of Microorganisms (GCM) 10K type strain sequencing project: providing services to taxonomists for standard genome sequencing and annotation.</title>
        <authorList>
            <consortium name="The Broad Institute Genomics Platform"/>
            <consortium name="The Broad Institute Genome Sequencing Center for Infectious Disease"/>
            <person name="Wu L."/>
            <person name="Ma J."/>
        </authorList>
    </citation>
    <scope>NUCLEOTIDE SEQUENCE [LARGE SCALE GENOMIC DNA]</scope>
    <source>
        <strain evidence="9">CGMCC 4.7177</strain>
    </source>
</reference>
<evidence type="ECO:0000313" key="9">
    <source>
        <dbReference type="Proteomes" id="UP001597218"/>
    </source>
</evidence>
<dbReference type="RefSeq" id="WP_381535531.1">
    <property type="nucleotide sequence ID" value="NZ_JBHUGI010000004.1"/>
</dbReference>
<keyword evidence="4 5" id="KW-0975">Bacterial flagellum</keyword>
<dbReference type="InterPro" id="IPR010809">
    <property type="entry name" value="FliD_C"/>
</dbReference>
<name>A0ABW4SD72_9BACL</name>
<dbReference type="InterPro" id="IPR040026">
    <property type="entry name" value="FliD"/>
</dbReference>
<keyword evidence="5" id="KW-0964">Secreted</keyword>
<evidence type="ECO:0000259" key="6">
    <source>
        <dbReference type="Pfam" id="PF02465"/>
    </source>
</evidence>
<comment type="caution">
    <text evidence="8">The sequence shown here is derived from an EMBL/GenBank/DDBJ whole genome shotgun (WGS) entry which is preliminary data.</text>
</comment>
<dbReference type="PANTHER" id="PTHR30288:SF0">
    <property type="entry name" value="FLAGELLAR HOOK-ASSOCIATED PROTEIN 2"/>
    <property type="match status" value="1"/>
</dbReference>